<dbReference type="OrthoDB" id="297490at2157"/>
<dbReference type="AlphaFoldDB" id="A0A1H8S215"/>
<reference evidence="3" key="1">
    <citation type="submission" date="2016-10" db="EMBL/GenBank/DDBJ databases">
        <authorList>
            <person name="Varghese N."/>
            <person name="Submissions S."/>
        </authorList>
    </citation>
    <scope>NUCLEOTIDE SEQUENCE [LARGE SCALE GENOMIC DNA]</scope>
    <source>
        <strain evidence="3">CGMCC 1.10121</strain>
    </source>
</reference>
<evidence type="ECO:0000313" key="2">
    <source>
        <dbReference type="EMBL" id="SEO72685.1"/>
    </source>
</evidence>
<dbReference type="EMBL" id="FODV01000004">
    <property type="protein sequence ID" value="SEO72685.1"/>
    <property type="molecule type" value="Genomic_DNA"/>
</dbReference>
<feature type="region of interest" description="Disordered" evidence="1">
    <location>
        <begin position="59"/>
        <end position="90"/>
    </location>
</feature>
<feature type="compositionally biased region" description="Basic and acidic residues" evidence="1">
    <location>
        <begin position="59"/>
        <end position="73"/>
    </location>
</feature>
<organism evidence="2 3">
    <name type="scientific">Halogranum amylolyticum</name>
    <dbReference type="NCBI Taxonomy" id="660520"/>
    <lineage>
        <taxon>Archaea</taxon>
        <taxon>Methanobacteriati</taxon>
        <taxon>Methanobacteriota</taxon>
        <taxon>Stenosarchaea group</taxon>
        <taxon>Halobacteria</taxon>
        <taxon>Halobacteriales</taxon>
        <taxon>Haloferacaceae</taxon>
    </lineage>
</organism>
<dbReference type="Proteomes" id="UP000199126">
    <property type="component" value="Unassembled WGS sequence"/>
</dbReference>
<sequence>MRSDTAVRQLEYTVASKLEDDTWSHWESTVYADVFEHVEANGTRADMAAVVSHISDEVRDGYRPDPADVRAHADTLLTEGGRPLTDGGEE</sequence>
<name>A0A1H8S215_9EURY</name>
<proteinExistence type="predicted"/>
<evidence type="ECO:0000313" key="3">
    <source>
        <dbReference type="Proteomes" id="UP000199126"/>
    </source>
</evidence>
<dbReference type="RefSeq" id="WP_089823738.1">
    <property type="nucleotide sequence ID" value="NZ_FODV01000004.1"/>
</dbReference>
<evidence type="ECO:0000256" key="1">
    <source>
        <dbReference type="SAM" id="MobiDB-lite"/>
    </source>
</evidence>
<protein>
    <submittedName>
        <fullName evidence="2">Uncharacterized protein</fullName>
    </submittedName>
</protein>
<accession>A0A1H8S215</accession>
<gene>
    <name evidence="2" type="ORF">SAMN04487948_104391</name>
</gene>
<keyword evidence="3" id="KW-1185">Reference proteome</keyword>